<reference evidence="1 2" key="1">
    <citation type="submission" date="2023-03" db="EMBL/GenBank/DDBJ databases">
        <title>High recombination rates correlate with genetic variation in Cardiocondyla obscurior ants.</title>
        <authorList>
            <person name="Errbii M."/>
        </authorList>
    </citation>
    <scope>NUCLEOTIDE SEQUENCE [LARGE SCALE GENOMIC DNA]</scope>
    <source>
        <strain evidence="1">Alpha-2009</strain>
        <tissue evidence="1">Whole body</tissue>
    </source>
</reference>
<dbReference type="AlphaFoldDB" id="A0AAW2GD57"/>
<name>A0AAW2GD57_9HYME</name>
<evidence type="ECO:0000313" key="1">
    <source>
        <dbReference type="EMBL" id="KAL0124287.1"/>
    </source>
</evidence>
<gene>
    <name evidence="1" type="ORF">PUN28_006262</name>
</gene>
<organism evidence="1 2">
    <name type="scientific">Cardiocondyla obscurior</name>
    <dbReference type="NCBI Taxonomy" id="286306"/>
    <lineage>
        <taxon>Eukaryota</taxon>
        <taxon>Metazoa</taxon>
        <taxon>Ecdysozoa</taxon>
        <taxon>Arthropoda</taxon>
        <taxon>Hexapoda</taxon>
        <taxon>Insecta</taxon>
        <taxon>Pterygota</taxon>
        <taxon>Neoptera</taxon>
        <taxon>Endopterygota</taxon>
        <taxon>Hymenoptera</taxon>
        <taxon>Apocrita</taxon>
        <taxon>Aculeata</taxon>
        <taxon>Formicoidea</taxon>
        <taxon>Formicidae</taxon>
        <taxon>Myrmicinae</taxon>
        <taxon>Cardiocondyla</taxon>
    </lineage>
</organism>
<accession>A0AAW2GD57</accession>
<dbReference type="EMBL" id="JADYXP020000005">
    <property type="protein sequence ID" value="KAL0124287.1"/>
    <property type="molecule type" value="Genomic_DNA"/>
</dbReference>
<proteinExistence type="predicted"/>
<evidence type="ECO:0000313" key="2">
    <source>
        <dbReference type="Proteomes" id="UP001430953"/>
    </source>
</evidence>
<sequence length="67" mass="7785">MRKVKQFLKEAHLEEYWAAFESNYRSITQLNLIYPKPTVVCSYAQCRCLDFSIVANFGCRLCTTATI</sequence>
<protein>
    <submittedName>
        <fullName evidence="1">Uncharacterized protein</fullName>
    </submittedName>
</protein>
<comment type="caution">
    <text evidence="1">The sequence shown here is derived from an EMBL/GenBank/DDBJ whole genome shotgun (WGS) entry which is preliminary data.</text>
</comment>
<dbReference type="Proteomes" id="UP001430953">
    <property type="component" value="Unassembled WGS sequence"/>
</dbReference>
<keyword evidence="2" id="KW-1185">Reference proteome</keyword>